<dbReference type="EMBL" id="JBHLUX010000009">
    <property type="protein sequence ID" value="MFC0469780.1"/>
    <property type="molecule type" value="Genomic_DNA"/>
</dbReference>
<dbReference type="InterPro" id="IPR040983">
    <property type="entry name" value="Bact_RF_family5"/>
</dbReference>
<dbReference type="RefSeq" id="WP_335962363.1">
    <property type="nucleotide sequence ID" value="NZ_JAXBLX010000027.1"/>
</dbReference>
<sequence length="261" mass="30513">MTFAKELEQLKEHDCKEGCLTIYLNTDQTSNDQQKGEWKIRLKNGLKKLEEYIHSSEHQNLAAYKKVKKQVQEEFNNLQLELPKSVVLIASATGKVLIKKLQISLENEFHWEKQPVLNQLERIQGQFPTEGIIFIQKEDIFTIETSLGEVKKELAYHLNFEDEDWKQYEGVAARERMASGANHRDKYQNRLEANQQRWYKTLAGTIEKEAKIRGWTAIYLVGQPDATSEFEKYLDYIKVKKINKNYHKFTSKELVGQVLAS</sequence>
<comment type="caution">
    <text evidence="1">The sequence shown here is derived from an EMBL/GenBank/DDBJ whole genome shotgun (WGS) entry which is preliminary data.</text>
</comment>
<dbReference type="Pfam" id="PF18846">
    <property type="entry name" value="baeRF_family5"/>
    <property type="match status" value="1"/>
</dbReference>
<name>A0ABV6KA17_9BACI</name>
<reference evidence="1 2" key="1">
    <citation type="submission" date="2024-09" db="EMBL/GenBank/DDBJ databases">
        <authorList>
            <person name="Sun Q."/>
            <person name="Mori K."/>
        </authorList>
    </citation>
    <scope>NUCLEOTIDE SEQUENCE [LARGE SCALE GENOMIC DNA]</scope>
    <source>
        <strain evidence="1 2">NCAIM B.02610</strain>
    </source>
</reference>
<gene>
    <name evidence="1" type="ORF">ACFFHM_04325</name>
</gene>
<dbReference type="Proteomes" id="UP001589838">
    <property type="component" value="Unassembled WGS sequence"/>
</dbReference>
<keyword evidence="2" id="KW-1185">Reference proteome</keyword>
<protein>
    <submittedName>
        <fullName evidence="1">VLRF1 family aeRF1-type release factor</fullName>
    </submittedName>
</protein>
<proteinExistence type="predicted"/>
<evidence type="ECO:0000313" key="2">
    <source>
        <dbReference type="Proteomes" id="UP001589838"/>
    </source>
</evidence>
<evidence type="ECO:0000313" key="1">
    <source>
        <dbReference type="EMBL" id="MFC0469780.1"/>
    </source>
</evidence>
<accession>A0ABV6KA17</accession>
<organism evidence="1 2">
    <name type="scientific">Halalkalibacter kiskunsagensis</name>
    <dbReference type="NCBI Taxonomy" id="1548599"/>
    <lineage>
        <taxon>Bacteria</taxon>
        <taxon>Bacillati</taxon>
        <taxon>Bacillota</taxon>
        <taxon>Bacilli</taxon>
        <taxon>Bacillales</taxon>
        <taxon>Bacillaceae</taxon>
        <taxon>Halalkalibacter</taxon>
    </lineage>
</organism>